<keyword evidence="4" id="KW-1185">Reference proteome</keyword>
<keyword evidence="2" id="KW-0472">Membrane</keyword>
<keyword evidence="2" id="KW-0812">Transmembrane</keyword>
<comment type="caution">
    <text evidence="3">The sequence shown here is derived from an EMBL/GenBank/DDBJ whole genome shotgun (WGS) entry which is preliminary data.</text>
</comment>
<feature type="compositionally biased region" description="Low complexity" evidence="1">
    <location>
        <begin position="118"/>
        <end position="133"/>
    </location>
</feature>
<feature type="compositionally biased region" description="Gly residues" evidence="1">
    <location>
        <begin position="134"/>
        <end position="148"/>
    </location>
</feature>
<gene>
    <name evidence="3" type="ORF">DY245_31155</name>
</gene>
<evidence type="ECO:0008006" key="5">
    <source>
        <dbReference type="Google" id="ProtNLM"/>
    </source>
</evidence>
<feature type="compositionally biased region" description="Pro residues" evidence="1">
    <location>
        <begin position="11"/>
        <end position="28"/>
    </location>
</feature>
<evidence type="ECO:0000313" key="4">
    <source>
        <dbReference type="Proteomes" id="UP000262477"/>
    </source>
</evidence>
<organism evidence="3 4">
    <name type="scientific">Streptomyces inhibens</name>
    <dbReference type="NCBI Taxonomy" id="2293571"/>
    <lineage>
        <taxon>Bacteria</taxon>
        <taxon>Bacillati</taxon>
        <taxon>Actinomycetota</taxon>
        <taxon>Actinomycetes</taxon>
        <taxon>Kitasatosporales</taxon>
        <taxon>Streptomycetaceae</taxon>
        <taxon>Streptomyces</taxon>
    </lineage>
</organism>
<dbReference type="AlphaFoldDB" id="A0A371PW34"/>
<accession>A0A371PW34</accession>
<keyword evidence="2" id="KW-1133">Transmembrane helix</keyword>
<feature type="region of interest" description="Disordered" evidence="1">
    <location>
        <begin position="1"/>
        <end position="53"/>
    </location>
</feature>
<name>A0A371PW34_STRIH</name>
<sequence length="309" mass="32869">RTPGPEQTGPAAPPRLPRPPKQPKPLRQPGPARAARSAKPPRQARTSARDPYEQQMLGQVGLEAGPRQARPARAARNLGRLLLTTILLLLVGAVIYAMAFLPKAGQGSKAGQRGADRTGTSGAAPGGSPTPSGQDGGRGGERNGGSAGTGAPQTTAPADVAKGFEVRTDPKGFQVAVRKGWQRRGANERGQVRYAGGDYELVIVPGRDTTARFGTDPMAYLQNKEAELAPYRTSSWASASGLRRIDVGKTAMAEGTFTWRDSSGREVYVRNLAMIHEGRYHLVLAIGPDNDRRGVDQLYEQATSAYRPA</sequence>
<feature type="compositionally biased region" description="Low complexity" evidence="1">
    <location>
        <begin position="29"/>
        <end position="45"/>
    </location>
</feature>
<reference evidence="3 4" key="1">
    <citation type="submission" date="2018-08" db="EMBL/GenBank/DDBJ databases">
        <title>Streptomyces NEAU-D10 sp. nov., a novel Actinomycete isolated from soil.</title>
        <authorList>
            <person name="Jin L."/>
        </authorList>
    </citation>
    <scope>NUCLEOTIDE SEQUENCE [LARGE SCALE GENOMIC DNA]</scope>
    <source>
        <strain evidence="3 4">NEAU-D10</strain>
    </source>
</reference>
<proteinExistence type="predicted"/>
<feature type="non-terminal residue" evidence="3">
    <location>
        <position position="1"/>
    </location>
</feature>
<evidence type="ECO:0000256" key="2">
    <source>
        <dbReference type="SAM" id="Phobius"/>
    </source>
</evidence>
<evidence type="ECO:0000256" key="1">
    <source>
        <dbReference type="SAM" id="MobiDB-lite"/>
    </source>
</evidence>
<dbReference type="Proteomes" id="UP000262477">
    <property type="component" value="Unassembled WGS sequence"/>
</dbReference>
<dbReference type="EMBL" id="QUAC01000241">
    <property type="protein sequence ID" value="REK86692.1"/>
    <property type="molecule type" value="Genomic_DNA"/>
</dbReference>
<protein>
    <recommendedName>
        <fullName evidence="5">Serine/threonine protein kinase</fullName>
    </recommendedName>
</protein>
<evidence type="ECO:0000313" key="3">
    <source>
        <dbReference type="EMBL" id="REK86692.1"/>
    </source>
</evidence>
<feature type="transmembrane region" description="Helical" evidence="2">
    <location>
        <begin position="81"/>
        <end position="101"/>
    </location>
</feature>
<feature type="region of interest" description="Disordered" evidence="1">
    <location>
        <begin position="104"/>
        <end position="158"/>
    </location>
</feature>
<feature type="compositionally biased region" description="Low complexity" evidence="1">
    <location>
        <begin position="149"/>
        <end position="158"/>
    </location>
</feature>